<keyword evidence="3" id="KW-1185">Reference proteome</keyword>
<evidence type="ECO:0000256" key="1">
    <source>
        <dbReference type="SAM" id="SignalP"/>
    </source>
</evidence>
<evidence type="ECO:0000313" key="2">
    <source>
        <dbReference type="EMBL" id="SEB11820.1"/>
    </source>
</evidence>
<name>A0A1H4GRZ6_9GAMM</name>
<evidence type="ECO:0008006" key="4">
    <source>
        <dbReference type="Google" id="ProtNLM"/>
    </source>
</evidence>
<proteinExistence type="predicted"/>
<dbReference type="Proteomes" id="UP000242469">
    <property type="component" value="Unassembled WGS sequence"/>
</dbReference>
<keyword evidence="1" id="KW-0732">Signal</keyword>
<protein>
    <recommendedName>
        <fullName evidence="4">ABC-type amino acid transport substrate-binding protein</fullName>
    </recommendedName>
</protein>
<dbReference type="SUPFAM" id="SSF53850">
    <property type="entry name" value="Periplasmic binding protein-like II"/>
    <property type="match status" value="1"/>
</dbReference>
<feature type="chain" id="PRO_5017487197" description="ABC-type amino acid transport substrate-binding protein" evidence="1">
    <location>
        <begin position="19"/>
        <end position="288"/>
    </location>
</feature>
<dbReference type="AlphaFoldDB" id="A0A1H4GRZ6"/>
<dbReference type="STRING" id="1122198.SAMN02745729_11923"/>
<evidence type="ECO:0000313" key="3">
    <source>
        <dbReference type="Proteomes" id="UP000242469"/>
    </source>
</evidence>
<gene>
    <name evidence="2" type="ORF">SAMN02745729_11923</name>
</gene>
<reference evidence="3" key="1">
    <citation type="submission" date="2016-10" db="EMBL/GenBank/DDBJ databases">
        <authorList>
            <person name="Varghese N."/>
            <person name="Submissions S."/>
        </authorList>
    </citation>
    <scope>NUCLEOTIDE SEQUENCE [LARGE SCALE GENOMIC DNA]</scope>
    <source>
        <strain evidence="3">DSM 11526</strain>
    </source>
</reference>
<feature type="signal peptide" evidence="1">
    <location>
        <begin position="1"/>
        <end position="18"/>
    </location>
</feature>
<organism evidence="2 3">
    <name type="scientific">Marinobacterium iners DSM 11526</name>
    <dbReference type="NCBI Taxonomy" id="1122198"/>
    <lineage>
        <taxon>Bacteria</taxon>
        <taxon>Pseudomonadati</taxon>
        <taxon>Pseudomonadota</taxon>
        <taxon>Gammaproteobacteria</taxon>
        <taxon>Oceanospirillales</taxon>
        <taxon>Oceanospirillaceae</taxon>
        <taxon>Marinobacterium</taxon>
    </lineage>
</organism>
<sequence>MKVLIRFLVLYMVCFSAAASTIIRYQPAYSENDRRHDYFLTILNMALEETRSDYGDYQLVAAPLQVTQERAFELVSTGADINIFWGMSSLRRETLARAVPFPLLRGLLGNRVLLINPEQEESFNRVHDIVALSRLVAIQGDNWPDTAILRHNGLQVLSSSDYDSLFAMLEYKRGDYFPRSIAEVWDELDSPLGEGFSVYPKLILQYSGPIYFFVSPRNKQLAERLQTGLERAWRSGRFNNLFYSRSELQKAFKFMKEPEVRVLRLSSPWKLPSLEQVRPEYWLPGSGF</sequence>
<dbReference type="EMBL" id="FNRJ01000019">
    <property type="protein sequence ID" value="SEB11820.1"/>
    <property type="molecule type" value="Genomic_DNA"/>
</dbReference>
<accession>A0A1H4GRZ6</accession>